<dbReference type="SFLD" id="SFLDS00029">
    <property type="entry name" value="Radical_SAM"/>
    <property type="match status" value="1"/>
</dbReference>
<evidence type="ECO:0000256" key="5">
    <source>
        <dbReference type="ARBA" id="ARBA00023014"/>
    </source>
</evidence>
<dbReference type="EC" id="1.97.1.4" evidence="6"/>
<dbReference type="OrthoDB" id="9782387at2"/>
<dbReference type="GO" id="GO:0051536">
    <property type="term" value="F:iron-sulfur cluster binding"/>
    <property type="evidence" value="ECO:0007669"/>
    <property type="project" value="UniProtKB-KW"/>
</dbReference>
<dbReference type="HOGENOM" id="CLU_115310_0_0_10"/>
<dbReference type="AlphaFoldDB" id="A0A060RB97"/>
<gene>
    <name evidence="6" type="ORF">BN938_2855</name>
</gene>
<name>A0A060RB97_9BACT</name>
<reference evidence="6 7" key="1">
    <citation type="journal article" date="2015" name="Genome Announc.">
        <title>Complete Genome Sequence of the Novel Leech Symbiont Mucinivorans hirudinis M3T.</title>
        <authorList>
            <person name="Nelson M.C."/>
            <person name="Bomar L."/>
            <person name="Graf J."/>
        </authorList>
    </citation>
    <scope>NUCLEOTIDE SEQUENCE [LARGE SCALE GENOMIC DNA]</scope>
    <source>
        <strain evidence="7">M3</strain>
    </source>
</reference>
<evidence type="ECO:0000256" key="1">
    <source>
        <dbReference type="ARBA" id="ARBA00001966"/>
    </source>
</evidence>
<keyword evidence="3" id="KW-0479">Metal-binding</keyword>
<dbReference type="InterPro" id="IPR013785">
    <property type="entry name" value="Aldolase_TIM"/>
</dbReference>
<dbReference type="Pfam" id="PF13353">
    <property type="entry name" value="Fer4_12"/>
    <property type="match status" value="1"/>
</dbReference>
<organism evidence="6 7">
    <name type="scientific">Mucinivorans hirudinis</name>
    <dbReference type="NCBI Taxonomy" id="1433126"/>
    <lineage>
        <taxon>Bacteria</taxon>
        <taxon>Pseudomonadati</taxon>
        <taxon>Bacteroidota</taxon>
        <taxon>Bacteroidia</taxon>
        <taxon>Bacteroidales</taxon>
        <taxon>Rikenellaceae</taxon>
        <taxon>Mucinivorans</taxon>
    </lineage>
</organism>
<evidence type="ECO:0000256" key="3">
    <source>
        <dbReference type="ARBA" id="ARBA00022723"/>
    </source>
</evidence>
<dbReference type="eggNOG" id="COG1180">
    <property type="taxonomic scope" value="Bacteria"/>
</dbReference>
<keyword evidence="7" id="KW-1185">Reference proteome</keyword>
<dbReference type="InterPro" id="IPR007197">
    <property type="entry name" value="rSAM"/>
</dbReference>
<dbReference type="InterPro" id="IPR058240">
    <property type="entry name" value="rSAM_sf"/>
</dbReference>
<evidence type="ECO:0000256" key="2">
    <source>
        <dbReference type="ARBA" id="ARBA00022691"/>
    </source>
</evidence>
<accession>A0A060RB97</accession>
<proteinExistence type="predicted"/>
<protein>
    <submittedName>
        <fullName evidence="6">Ribonucleotide reductase of class III (Anaerobic), activating protein</fullName>
        <ecNumber evidence="6">1.97.1.4</ecNumber>
    </submittedName>
</protein>
<keyword evidence="5" id="KW-0411">Iron-sulfur</keyword>
<evidence type="ECO:0000313" key="6">
    <source>
        <dbReference type="EMBL" id="CDN32921.1"/>
    </source>
</evidence>
<dbReference type="SUPFAM" id="SSF102114">
    <property type="entry name" value="Radical SAM enzymes"/>
    <property type="match status" value="1"/>
</dbReference>
<dbReference type="Proteomes" id="UP000027616">
    <property type="component" value="Chromosome I"/>
</dbReference>
<keyword evidence="6" id="KW-0560">Oxidoreductase</keyword>
<keyword evidence="2" id="KW-0949">S-adenosyl-L-methionine</keyword>
<sequence length="153" mass="17208">MKYYNYDIVFAEIPAQTTLAINLADCPNRCPGCHSPWLQQQQGTELTTDTLSALIDYYHRAITCVCFMGGDNDHSAVVSLARFVAEKYEGLRRGWYSGCDELPADFPIGLFDYIKLGRYVQELGDLTQTGTNQRLYNILDGQMYPMTVAKGAK</sequence>
<keyword evidence="4" id="KW-0408">Iron</keyword>
<dbReference type="KEGG" id="rbc:BN938_2855"/>
<evidence type="ECO:0000256" key="4">
    <source>
        <dbReference type="ARBA" id="ARBA00023004"/>
    </source>
</evidence>
<dbReference type="GO" id="GO:0043365">
    <property type="term" value="F:[formate-C-acetyltransferase]-activating enzyme activity"/>
    <property type="evidence" value="ECO:0007669"/>
    <property type="project" value="UniProtKB-EC"/>
</dbReference>
<comment type="cofactor">
    <cofactor evidence="1">
        <name>[4Fe-4S] cluster</name>
        <dbReference type="ChEBI" id="CHEBI:49883"/>
    </cofactor>
</comment>
<dbReference type="GO" id="GO:0046872">
    <property type="term" value="F:metal ion binding"/>
    <property type="evidence" value="ECO:0007669"/>
    <property type="project" value="UniProtKB-KW"/>
</dbReference>
<dbReference type="STRING" id="1433126.BN938_2855"/>
<dbReference type="EMBL" id="HG934468">
    <property type="protein sequence ID" value="CDN32921.1"/>
    <property type="molecule type" value="Genomic_DNA"/>
</dbReference>
<dbReference type="Gene3D" id="3.20.20.70">
    <property type="entry name" value="Aldolase class I"/>
    <property type="match status" value="1"/>
</dbReference>
<evidence type="ECO:0000313" key="7">
    <source>
        <dbReference type="Proteomes" id="UP000027616"/>
    </source>
</evidence>